<name>A0A6P1ZFQ1_9BACT</name>
<reference evidence="2 3" key="1">
    <citation type="submission" date="2018-06" db="EMBL/GenBank/DDBJ databases">
        <title>Complete genome of Desulfovibrio marinus P48SEP.</title>
        <authorList>
            <person name="Crispim J.S."/>
            <person name="Vidigal P.M.P."/>
            <person name="Silva L.C.F."/>
            <person name="Araujo L.C."/>
            <person name="Laguardia C.N."/>
            <person name="Dias R.S."/>
            <person name="Sousa M.P."/>
            <person name="Paula S.O."/>
            <person name="Silva C."/>
        </authorList>
    </citation>
    <scope>NUCLEOTIDE SEQUENCE [LARGE SCALE GENOMIC DNA]</scope>
    <source>
        <strain evidence="2 3">P48SEP</strain>
    </source>
</reference>
<evidence type="ECO:0000313" key="3">
    <source>
        <dbReference type="Proteomes" id="UP000434052"/>
    </source>
</evidence>
<protein>
    <submittedName>
        <fullName evidence="2">Uncharacterized protein</fullName>
    </submittedName>
</protein>
<evidence type="ECO:0000313" key="2">
    <source>
        <dbReference type="EMBL" id="TVM31240.1"/>
    </source>
</evidence>
<evidence type="ECO:0000256" key="1">
    <source>
        <dbReference type="SAM" id="SignalP"/>
    </source>
</evidence>
<organism evidence="2 3">
    <name type="scientific">Oceanidesulfovibrio marinus</name>
    <dbReference type="NCBI Taxonomy" id="370038"/>
    <lineage>
        <taxon>Bacteria</taxon>
        <taxon>Pseudomonadati</taxon>
        <taxon>Thermodesulfobacteriota</taxon>
        <taxon>Desulfovibrionia</taxon>
        <taxon>Desulfovibrionales</taxon>
        <taxon>Desulfovibrionaceae</taxon>
        <taxon>Oceanidesulfovibrio</taxon>
    </lineage>
</organism>
<feature type="signal peptide" evidence="1">
    <location>
        <begin position="1"/>
        <end position="19"/>
    </location>
</feature>
<dbReference type="EMBL" id="QMIF01000017">
    <property type="protein sequence ID" value="TVM31240.1"/>
    <property type="molecule type" value="Genomic_DNA"/>
</dbReference>
<comment type="caution">
    <text evidence="2">The sequence shown here is derived from an EMBL/GenBank/DDBJ whole genome shotgun (WGS) entry which is preliminary data.</text>
</comment>
<sequence length="401" mass="44051">MIRLLLMLCVVLHCAPTVAWGYDQAPQNFRAADMLPADMLKGPQFSVDPTVRNDGYMNVYTLHSAYGDFTVVSTNLLKQRIRELAAIEAIDKIDLSKEFGDSVVEGGQKMIEGAKKIVTRPDEVVTGVFSGIATAFQRAEENLVESNRSQAEDGAAKNLIGFSKAKREYAVELGVDPYSTNQALQERLEKLSWAGYTGGLTFGLATAVVPGAAGIAVTSVRYGELIQEIDLTKAPADLRRENREKLLAMGVGESAARVFINNTFFSPSGQSFLVAALDKSRGVADRQAFVEFAATTDSMDLAYFRQRMAAMYYTYHAEHGLAGFFAVDRFIAARTRAGEMLVCFPLDYGMWTRATATVMRYFDTIAADKGMRRKILMVEGRLSPAARKELSATGWTVREGS</sequence>
<proteinExistence type="predicted"/>
<dbReference type="OrthoDB" id="179504at2"/>
<feature type="chain" id="PRO_5026691941" evidence="1">
    <location>
        <begin position="20"/>
        <end position="401"/>
    </location>
</feature>
<keyword evidence="1" id="KW-0732">Signal</keyword>
<accession>A0A6P1ZFQ1</accession>
<dbReference type="Proteomes" id="UP000434052">
    <property type="component" value="Unassembled WGS sequence"/>
</dbReference>
<dbReference type="RefSeq" id="WP_144307026.1">
    <property type="nucleotide sequence ID" value="NZ_QMIF01000017.1"/>
</dbReference>
<gene>
    <name evidence="2" type="ORF">DQK91_19210</name>
</gene>
<dbReference type="AlphaFoldDB" id="A0A6P1ZFQ1"/>